<name>A0A976N2F6_9VIRU</name>
<sequence length="306" mass="35841">MSCLKPIRIENPKRPLFASDPTFLVVPCGKCPACKIDSRKELSLRVMLESKLYPYNIFFTLTYDELNEPWRDYSDEPDAPRLAPCFSKRDVQLFIKRLRKRLSGNGKSQIRYFIASEYGPRNFRPHYHCIVWNFPEWPISKIHTTIQDCWKLGSVGGVGILNDGGCAYCCKYLLKRQPDEFNILDPNFSLRSRRPAIGYGFFEQRPHLIRWLRETRRKDFALAQDRFFSLPRLFASKIFDDEMLSDIGEKRKAAYLDKVNSKFSRLVDVLGSPAEACDLLRRETEARWLALNRSINRTLKKSKEHE</sequence>
<evidence type="ECO:0000313" key="2">
    <source>
        <dbReference type="EMBL" id="UPW41836.1"/>
    </source>
</evidence>
<protein>
    <submittedName>
        <fullName evidence="2">Replication initiator protein</fullName>
    </submittedName>
</protein>
<feature type="domain" description="Replication-associated protein ORF2/G2P" evidence="1">
    <location>
        <begin position="56"/>
        <end position="176"/>
    </location>
</feature>
<dbReference type="EMBL" id="OM869678">
    <property type="protein sequence ID" value="UPW41836.1"/>
    <property type="molecule type" value="Genomic_DNA"/>
</dbReference>
<accession>A0A976N2F6</accession>
<proteinExistence type="predicted"/>
<evidence type="ECO:0000259" key="1">
    <source>
        <dbReference type="Pfam" id="PF23343"/>
    </source>
</evidence>
<organism evidence="2">
    <name type="scientific">Peromfec virus RodF5_15</name>
    <dbReference type="NCBI Taxonomy" id="2929337"/>
    <lineage>
        <taxon>Viruses</taxon>
        <taxon>Monodnaviria</taxon>
        <taxon>Sangervirae</taxon>
        <taxon>Phixviricota</taxon>
        <taxon>Malgrandaviricetes</taxon>
        <taxon>Petitvirales</taxon>
        <taxon>Microviridae</taxon>
    </lineage>
</organism>
<dbReference type="InterPro" id="IPR056906">
    <property type="entry name" value="ORF2/G2P_dom"/>
</dbReference>
<reference evidence="2" key="1">
    <citation type="submission" date="2022-02" db="EMBL/GenBank/DDBJ databases">
        <title>Towards deciphering the DNA virus diversity associated with rodent species in the families Cricetidae and Heteromyidae.</title>
        <authorList>
            <person name="Lund M."/>
            <person name="Larsen B.B."/>
            <person name="Gryseels S."/>
            <person name="Kraberger S."/>
            <person name="Rowsey D.M."/>
            <person name="Steger L."/>
            <person name="Yule K.M."/>
            <person name="Upham N.S."/>
            <person name="Worobey M."/>
            <person name="Van Doorslaer K."/>
            <person name="Varsani A."/>
        </authorList>
    </citation>
    <scope>NUCLEOTIDE SEQUENCE</scope>
    <source>
        <strain evidence="2">NeonRodF5_15</strain>
    </source>
</reference>
<dbReference type="Pfam" id="PF23343">
    <property type="entry name" value="REP_ORF2-G2P"/>
    <property type="match status" value="1"/>
</dbReference>